<sequence>MLGPWGDTLADLILKQSRLGGNPFCGRDLMKVKVHGRGVGEQISYKKLGDMSLGEKQVQIKKGKGEPPPQEFCSYELTLLQRKKANDILTTGKNAILLADSLHMEEQHFTHRWKGKFIFLSITAPMAKKGFSLAAYSQEASSEPFDPIRDELSQFKPHSYMFLSFYPPEM</sequence>
<dbReference type="AlphaFoldDB" id="A0A6B0SA68"/>
<protein>
    <submittedName>
        <fullName evidence="1">Uncharacterized protein</fullName>
    </submittedName>
</protein>
<gene>
    <name evidence="1" type="ORF">E5288_WYG001604</name>
</gene>
<accession>A0A6B0SA68</accession>
<dbReference type="EMBL" id="VBQZ03000311">
    <property type="protein sequence ID" value="MXQ98920.1"/>
    <property type="molecule type" value="Genomic_DNA"/>
</dbReference>
<keyword evidence="2" id="KW-1185">Reference proteome</keyword>
<reference evidence="1" key="1">
    <citation type="submission" date="2019-10" db="EMBL/GenBank/DDBJ databases">
        <title>The sequence and de novo assembly of the wild yak genome.</title>
        <authorList>
            <person name="Liu Y."/>
        </authorList>
    </citation>
    <scope>NUCLEOTIDE SEQUENCE [LARGE SCALE GENOMIC DNA]</scope>
    <source>
        <strain evidence="1">WY2019</strain>
    </source>
</reference>
<dbReference type="Proteomes" id="UP000322234">
    <property type="component" value="Unassembled WGS sequence"/>
</dbReference>
<proteinExistence type="predicted"/>
<comment type="caution">
    <text evidence="1">The sequence shown here is derived from an EMBL/GenBank/DDBJ whole genome shotgun (WGS) entry which is preliminary data.</text>
</comment>
<evidence type="ECO:0000313" key="1">
    <source>
        <dbReference type="EMBL" id="MXQ98920.1"/>
    </source>
</evidence>
<name>A0A6B0SA68_9CETA</name>
<evidence type="ECO:0000313" key="2">
    <source>
        <dbReference type="Proteomes" id="UP000322234"/>
    </source>
</evidence>
<organism evidence="1 2">
    <name type="scientific">Bos mutus</name>
    <name type="common">wild yak</name>
    <dbReference type="NCBI Taxonomy" id="72004"/>
    <lineage>
        <taxon>Eukaryota</taxon>
        <taxon>Metazoa</taxon>
        <taxon>Chordata</taxon>
        <taxon>Craniata</taxon>
        <taxon>Vertebrata</taxon>
        <taxon>Euteleostomi</taxon>
        <taxon>Mammalia</taxon>
        <taxon>Eutheria</taxon>
        <taxon>Laurasiatheria</taxon>
        <taxon>Artiodactyla</taxon>
        <taxon>Ruminantia</taxon>
        <taxon>Pecora</taxon>
        <taxon>Bovidae</taxon>
        <taxon>Bovinae</taxon>
        <taxon>Bos</taxon>
    </lineage>
</organism>